<dbReference type="InterPro" id="IPR018062">
    <property type="entry name" value="HTH_AraC-typ_CS"/>
</dbReference>
<proteinExistence type="predicted"/>
<dbReference type="PROSITE" id="PS01124">
    <property type="entry name" value="HTH_ARAC_FAMILY_2"/>
    <property type="match status" value="1"/>
</dbReference>
<keyword evidence="1" id="KW-0805">Transcription regulation</keyword>
<dbReference type="InterPro" id="IPR014710">
    <property type="entry name" value="RmlC-like_jellyroll"/>
</dbReference>
<dbReference type="InterPro" id="IPR003313">
    <property type="entry name" value="AraC-bd"/>
</dbReference>
<dbReference type="SMART" id="SM00342">
    <property type="entry name" value="HTH_ARAC"/>
    <property type="match status" value="1"/>
</dbReference>
<evidence type="ECO:0000313" key="8">
    <source>
        <dbReference type="Proteomes" id="UP000078386"/>
    </source>
</evidence>
<evidence type="ECO:0000259" key="6">
    <source>
        <dbReference type="PROSITE" id="PS01124"/>
    </source>
</evidence>
<dbReference type="PATRIC" id="fig|1354264.4.peg.1672"/>
<evidence type="ECO:0000256" key="4">
    <source>
        <dbReference type="ARBA" id="ARBA00023163"/>
    </source>
</evidence>
<dbReference type="InterPro" id="IPR020449">
    <property type="entry name" value="Tscrpt_reg_AraC-type_HTH"/>
</dbReference>
<dbReference type="PANTHER" id="PTHR43280">
    <property type="entry name" value="ARAC-FAMILY TRANSCRIPTIONAL REGULATOR"/>
    <property type="match status" value="1"/>
</dbReference>
<reference evidence="7 8" key="1">
    <citation type="submission" date="2016-04" db="EMBL/GenBank/DDBJ databases">
        <title>ATOL: Assembling a taxonomically balanced genome-scale reconstruction of the evolutionary history of the Enterobacteriaceae.</title>
        <authorList>
            <person name="Plunkett G.III."/>
            <person name="Neeno-Eckwall E.C."/>
            <person name="Glasner J.D."/>
            <person name="Perna N.T."/>
        </authorList>
    </citation>
    <scope>NUCLEOTIDE SEQUENCE [LARGE SCALE GENOMIC DNA]</scope>
    <source>
        <strain evidence="7 8">ATCC 51603</strain>
    </source>
</reference>
<dbReference type="Gene3D" id="2.60.120.10">
    <property type="entry name" value="Jelly Rolls"/>
    <property type="match status" value="1"/>
</dbReference>
<dbReference type="AlphaFoldDB" id="A0A1B7K2E7"/>
<dbReference type="InterPro" id="IPR018060">
    <property type="entry name" value="HTH_AraC"/>
</dbReference>
<keyword evidence="3" id="KW-0010">Activator</keyword>
<dbReference type="SUPFAM" id="SSF46689">
    <property type="entry name" value="Homeodomain-like"/>
    <property type="match status" value="2"/>
</dbReference>
<dbReference type="PANTHER" id="PTHR43280:SF2">
    <property type="entry name" value="HTH-TYPE TRANSCRIPTIONAL REGULATOR EXSA"/>
    <property type="match status" value="1"/>
</dbReference>
<dbReference type="GO" id="GO:0043565">
    <property type="term" value="F:sequence-specific DNA binding"/>
    <property type="evidence" value="ECO:0007669"/>
    <property type="project" value="InterPro"/>
</dbReference>
<dbReference type="InterPro" id="IPR009057">
    <property type="entry name" value="Homeodomain-like_sf"/>
</dbReference>
<keyword evidence="8" id="KW-1185">Reference proteome</keyword>
<dbReference type="PROSITE" id="PS00041">
    <property type="entry name" value="HTH_ARAC_FAMILY_1"/>
    <property type="match status" value="1"/>
</dbReference>
<dbReference type="Pfam" id="PF02311">
    <property type="entry name" value="AraC_binding"/>
    <property type="match status" value="1"/>
</dbReference>
<feature type="domain" description="HTH araC/xylS-type" evidence="6">
    <location>
        <begin position="183"/>
        <end position="281"/>
    </location>
</feature>
<dbReference type="GO" id="GO:0003700">
    <property type="term" value="F:DNA-binding transcription factor activity"/>
    <property type="evidence" value="ECO:0007669"/>
    <property type="project" value="InterPro"/>
</dbReference>
<accession>A0A1B7K2E7</accession>
<keyword evidence="4" id="KW-0804">Transcription</keyword>
<keyword evidence="2" id="KW-0238">DNA-binding</keyword>
<dbReference type="EMBL" id="LXEU01000038">
    <property type="protein sequence ID" value="OAT54319.1"/>
    <property type="molecule type" value="Genomic_DNA"/>
</dbReference>
<dbReference type="InterPro" id="IPR037923">
    <property type="entry name" value="HTH-like"/>
</dbReference>
<dbReference type="Gene3D" id="1.10.10.60">
    <property type="entry name" value="Homeodomain-like"/>
    <property type="match status" value="2"/>
</dbReference>
<dbReference type="PRINTS" id="PR00032">
    <property type="entry name" value="HTHARAC"/>
</dbReference>
<evidence type="ECO:0000256" key="5">
    <source>
        <dbReference type="ARBA" id="ARBA00044978"/>
    </source>
</evidence>
<name>A0A1B7K2E7_9ENTR</name>
<evidence type="ECO:0000256" key="1">
    <source>
        <dbReference type="ARBA" id="ARBA00023015"/>
    </source>
</evidence>
<dbReference type="Pfam" id="PF12833">
    <property type="entry name" value="HTH_18"/>
    <property type="match status" value="1"/>
</dbReference>
<gene>
    <name evidence="7" type="ORF">M989_01608</name>
</gene>
<evidence type="ECO:0000313" key="7">
    <source>
        <dbReference type="EMBL" id="OAT54319.1"/>
    </source>
</evidence>
<dbReference type="Proteomes" id="UP000078386">
    <property type="component" value="Unassembled WGS sequence"/>
</dbReference>
<comment type="caution">
    <text evidence="7">The sequence shown here is derived from an EMBL/GenBank/DDBJ whole genome shotgun (WGS) entry which is preliminary data.</text>
</comment>
<evidence type="ECO:0000256" key="2">
    <source>
        <dbReference type="ARBA" id="ARBA00023125"/>
    </source>
</evidence>
<dbReference type="SUPFAM" id="SSF51215">
    <property type="entry name" value="Regulatory protein AraC"/>
    <property type="match status" value="1"/>
</dbReference>
<sequence>MAHSQRTEDTTYLEQIHLNDKSIYFNRMQNMPANYYHWHQCAEILSVSRGVGIALMEHQQYTVKPGRLFIFPPGKLHKVYVEQDERNLYHRTTLHFNPLLLDPWLRDFPRQQMLLRQLCGRGEKARVFDVGDLQPVIETLLQRFETLTHEESWSTSDSAFLIMQLISLLPQQEQATGHNTFSSTIIRWLENHYHERCSLEEIAAVMGCSRGHTSRRFHDETGGTIQEYLMMRRIRQACELLLHSQLSVREIAERVGFTEYAWFITCFRKNMGKTPLQYRKAYPYTLPGANL</sequence>
<protein>
    <recommendedName>
        <fullName evidence="5">Arabinose operon regulatory protein</fullName>
    </recommendedName>
</protein>
<organism evidence="7 8">
    <name type="scientific">Kluyvera georgiana ATCC 51603</name>
    <dbReference type="NCBI Taxonomy" id="1354264"/>
    <lineage>
        <taxon>Bacteria</taxon>
        <taxon>Pseudomonadati</taxon>
        <taxon>Pseudomonadota</taxon>
        <taxon>Gammaproteobacteria</taxon>
        <taxon>Enterobacterales</taxon>
        <taxon>Enterobacteriaceae</taxon>
        <taxon>Kluyvera</taxon>
    </lineage>
</organism>
<dbReference type="RefSeq" id="WP_064544106.1">
    <property type="nucleotide sequence ID" value="NZ_LXEU01000038.1"/>
</dbReference>
<evidence type="ECO:0000256" key="3">
    <source>
        <dbReference type="ARBA" id="ARBA00023159"/>
    </source>
</evidence>